<evidence type="ECO:0000313" key="4">
    <source>
        <dbReference type="EMBL" id="MFC4653648.1"/>
    </source>
</evidence>
<comment type="subcellular location">
    <subcellularLocation>
        <location evidence="1">Cytoplasm</location>
    </subcellularLocation>
</comment>
<dbReference type="InterPro" id="IPR036527">
    <property type="entry name" value="SCP2_sterol-bd_dom_sf"/>
</dbReference>
<dbReference type="InterPro" id="IPR038989">
    <property type="entry name" value="UbiJ"/>
</dbReference>
<keyword evidence="1" id="KW-0831">Ubiquinone biosynthesis</keyword>
<keyword evidence="5" id="KW-1185">Reference proteome</keyword>
<comment type="caution">
    <text evidence="4">The sequence shown here is derived from an EMBL/GenBank/DDBJ whole genome shotgun (WGS) entry which is preliminary data.</text>
</comment>
<dbReference type="PANTHER" id="PTHR38693:SF1">
    <property type="entry name" value="UBIQUINONE BIOSYNTHESIS ACCESSORY FACTOR UBIJ"/>
    <property type="match status" value="1"/>
</dbReference>
<keyword evidence="1" id="KW-0963">Cytoplasm</keyword>
<comment type="similarity">
    <text evidence="1">Belongs to the UbiJ family.</text>
</comment>
<proteinExistence type="inferred from homology"/>
<feature type="coiled-coil region" evidence="2">
    <location>
        <begin position="137"/>
        <end position="202"/>
    </location>
</feature>
<accession>A0ABV9JI94</accession>
<reference evidence="5" key="1">
    <citation type="journal article" date="2019" name="Int. J. Syst. Evol. Microbiol.">
        <title>The Global Catalogue of Microorganisms (GCM) 10K type strain sequencing project: providing services to taxonomists for standard genome sequencing and annotation.</title>
        <authorList>
            <consortium name="The Broad Institute Genomics Platform"/>
            <consortium name="The Broad Institute Genome Sequencing Center for Infectious Disease"/>
            <person name="Wu L."/>
            <person name="Ma J."/>
        </authorList>
    </citation>
    <scope>NUCLEOTIDE SEQUENCE [LARGE SCALE GENOMIC DNA]</scope>
    <source>
        <strain evidence="5">DT28</strain>
    </source>
</reference>
<evidence type="ECO:0000313" key="5">
    <source>
        <dbReference type="Proteomes" id="UP001595962"/>
    </source>
</evidence>
<dbReference type="Pfam" id="PF02036">
    <property type="entry name" value="SCP2"/>
    <property type="match status" value="1"/>
</dbReference>
<comment type="pathway">
    <text evidence="1">Cofactor biosynthesis; ubiquinone biosynthesis.</text>
</comment>
<evidence type="ECO:0000259" key="3">
    <source>
        <dbReference type="Pfam" id="PF02036"/>
    </source>
</evidence>
<feature type="domain" description="SCP2" evidence="3">
    <location>
        <begin position="17"/>
        <end position="114"/>
    </location>
</feature>
<dbReference type="PANTHER" id="PTHR38693">
    <property type="entry name" value="UBIQUINONE BIOSYNTHESIS PROTEIN UBIJ"/>
    <property type="match status" value="1"/>
</dbReference>
<keyword evidence="2" id="KW-0175">Coiled coil</keyword>
<name>A0ABV9JI94_9GAMM</name>
<evidence type="ECO:0000256" key="1">
    <source>
        <dbReference type="HAMAP-Rule" id="MF_02215"/>
    </source>
</evidence>
<gene>
    <name evidence="1" type="primary">ubiJ</name>
    <name evidence="4" type="ORF">ACFO3I_01285</name>
</gene>
<dbReference type="HAMAP" id="MF_02215">
    <property type="entry name" value="UbiJ"/>
    <property type="match status" value="1"/>
</dbReference>
<evidence type="ECO:0000256" key="2">
    <source>
        <dbReference type="SAM" id="Coils"/>
    </source>
</evidence>
<dbReference type="Proteomes" id="UP001595962">
    <property type="component" value="Unassembled WGS sequence"/>
</dbReference>
<dbReference type="EMBL" id="JBHSGB010000001">
    <property type="protein sequence ID" value="MFC4653648.1"/>
    <property type="molecule type" value="Genomic_DNA"/>
</dbReference>
<dbReference type="SUPFAM" id="SSF55718">
    <property type="entry name" value="SCP-like"/>
    <property type="match status" value="1"/>
</dbReference>
<dbReference type="RefSeq" id="WP_377331090.1">
    <property type="nucleotide sequence ID" value="NZ_JBHSGB010000001.1"/>
</dbReference>
<comment type="function">
    <text evidence="1">Required for ubiquinone (coenzyme Q) biosynthesis. Binds hydrophobic ubiquinone biosynthetic intermediates via its SCP2 domain and is essential for the stability of the Ubi complex. May constitute a docking platform where Ubi enzymes assemble and access their SCP2-bound polyprenyl substrates.</text>
</comment>
<dbReference type="InterPro" id="IPR003033">
    <property type="entry name" value="SCP2_sterol-bd_dom"/>
</dbReference>
<sequence length="202" mass="22911">MLNLLPQLICAAFEKALQKLLAMDPAAERLLSSVQGKQLAVKLTELPWRFVLSASEHQLLLNQHQEPADCEICTDLATARQLSDPSQLTRLIKQDKLCIQGDLQVAQKFSQVLQQLDPDWQQELSVWLGDALAHKLATALTQVQQLLQHKLAQLQQQSVELLQDELQTSPSRAEYQQFQQNLTAVQTRLEQLSRQLKTLQES</sequence>
<organism evidence="4 5">
    <name type="scientific">Rheinheimera marina</name>
    <dbReference type="NCBI Taxonomy" id="1774958"/>
    <lineage>
        <taxon>Bacteria</taxon>
        <taxon>Pseudomonadati</taxon>
        <taxon>Pseudomonadota</taxon>
        <taxon>Gammaproteobacteria</taxon>
        <taxon>Chromatiales</taxon>
        <taxon>Chromatiaceae</taxon>
        <taxon>Rheinheimera</taxon>
    </lineage>
</organism>
<protein>
    <recommendedName>
        <fullName evidence="1">Ubiquinone biosynthesis accessory factor UbiJ</fullName>
    </recommendedName>
</protein>